<evidence type="ECO:0008006" key="3">
    <source>
        <dbReference type="Google" id="ProtNLM"/>
    </source>
</evidence>
<dbReference type="OrthoDB" id="3265815at2759"/>
<dbReference type="EMBL" id="KQ085942">
    <property type="protein sequence ID" value="KLO14552.1"/>
    <property type="molecule type" value="Genomic_DNA"/>
</dbReference>
<gene>
    <name evidence="1" type="ORF">SCHPADRAFT_903224</name>
</gene>
<sequence length="240" mass="26332">MSASENGFNQLLPSAMKKSNPNDTECIINLPETSTVLNIVLHAIYGLSCAHYSPSLTDISTAISTLKVYGFPLRTYLAPATPLSTTLLSHAPTAPLDVYAIAAAHNLHDLAVSTSPHLLSFSLPSLTDDQAAKIGSVYLKRLFFLHLGRLDALKRLLLPPPHPHPLTNECDFTEQKKLTRAWALASAYLTWDARPDMSASSIEASLLPLCDNLTCELCKTALRERIRDLIIQWSQVKTTI</sequence>
<evidence type="ECO:0000313" key="1">
    <source>
        <dbReference type="EMBL" id="KLO14552.1"/>
    </source>
</evidence>
<organism evidence="1 2">
    <name type="scientific">Schizopora paradoxa</name>
    <dbReference type="NCBI Taxonomy" id="27342"/>
    <lineage>
        <taxon>Eukaryota</taxon>
        <taxon>Fungi</taxon>
        <taxon>Dikarya</taxon>
        <taxon>Basidiomycota</taxon>
        <taxon>Agaricomycotina</taxon>
        <taxon>Agaricomycetes</taxon>
        <taxon>Hymenochaetales</taxon>
        <taxon>Schizoporaceae</taxon>
        <taxon>Schizopora</taxon>
    </lineage>
</organism>
<dbReference type="Proteomes" id="UP000053477">
    <property type="component" value="Unassembled WGS sequence"/>
</dbReference>
<dbReference type="AlphaFoldDB" id="A0A0H2RSH8"/>
<accession>A0A0H2RSH8</accession>
<evidence type="ECO:0000313" key="2">
    <source>
        <dbReference type="Proteomes" id="UP000053477"/>
    </source>
</evidence>
<name>A0A0H2RSH8_9AGAM</name>
<dbReference type="STRING" id="27342.A0A0H2RSH8"/>
<keyword evidence="2" id="KW-1185">Reference proteome</keyword>
<protein>
    <recommendedName>
        <fullName evidence="3">BTB domain-containing protein</fullName>
    </recommendedName>
</protein>
<reference evidence="1 2" key="1">
    <citation type="submission" date="2015-04" db="EMBL/GenBank/DDBJ databases">
        <title>Complete genome sequence of Schizopora paradoxa KUC8140, a cosmopolitan wood degrader in East Asia.</title>
        <authorList>
            <consortium name="DOE Joint Genome Institute"/>
            <person name="Min B."/>
            <person name="Park H."/>
            <person name="Jang Y."/>
            <person name="Kim J.-J."/>
            <person name="Kim K.H."/>
            <person name="Pangilinan J."/>
            <person name="Lipzen A."/>
            <person name="Riley R."/>
            <person name="Grigoriev I.V."/>
            <person name="Spatafora J.W."/>
            <person name="Choi I.-G."/>
        </authorList>
    </citation>
    <scope>NUCLEOTIDE SEQUENCE [LARGE SCALE GENOMIC DNA]</scope>
    <source>
        <strain evidence="1 2">KUC8140</strain>
    </source>
</reference>
<proteinExistence type="predicted"/>
<dbReference type="InParanoid" id="A0A0H2RSH8"/>